<dbReference type="AlphaFoldDB" id="A0A543NNA6"/>
<proteinExistence type="predicted"/>
<feature type="region of interest" description="Disordered" evidence="1">
    <location>
        <begin position="34"/>
        <end position="56"/>
    </location>
</feature>
<evidence type="ECO:0008006" key="4">
    <source>
        <dbReference type="Google" id="ProtNLM"/>
    </source>
</evidence>
<evidence type="ECO:0000256" key="1">
    <source>
        <dbReference type="SAM" id="MobiDB-lite"/>
    </source>
</evidence>
<evidence type="ECO:0000313" key="2">
    <source>
        <dbReference type="EMBL" id="TQN33319.1"/>
    </source>
</evidence>
<dbReference type="Proteomes" id="UP000317422">
    <property type="component" value="Unassembled WGS sequence"/>
</dbReference>
<gene>
    <name evidence="2" type="ORF">FHX37_3333</name>
</gene>
<dbReference type="RefSeq" id="WP_141924696.1">
    <property type="nucleotide sequence ID" value="NZ_VFQC01000001.1"/>
</dbReference>
<protein>
    <recommendedName>
        <fullName evidence="4">DUF4352 domain-containing protein</fullName>
    </recommendedName>
</protein>
<evidence type="ECO:0000313" key="3">
    <source>
        <dbReference type="Proteomes" id="UP000317422"/>
    </source>
</evidence>
<feature type="compositionally biased region" description="Basic and acidic residues" evidence="1">
    <location>
        <begin position="37"/>
        <end position="46"/>
    </location>
</feature>
<dbReference type="EMBL" id="VFQC01000001">
    <property type="protein sequence ID" value="TQN33319.1"/>
    <property type="molecule type" value="Genomic_DNA"/>
</dbReference>
<keyword evidence="3" id="KW-1185">Reference proteome</keyword>
<organism evidence="2 3">
    <name type="scientific">Haloactinospora alba</name>
    <dbReference type="NCBI Taxonomy" id="405555"/>
    <lineage>
        <taxon>Bacteria</taxon>
        <taxon>Bacillati</taxon>
        <taxon>Actinomycetota</taxon>
        <taxon>Actinomycetes</taxon>
        <taxon>Streptosporangiales</taxon>
        <taxon>Nocardiopsidaceae</taxon>
        <taxon>Haloactinospora</taxon>
    </lineage>
</organism>
<sequence>MKKWAWLAAAAGALVLGLVAGWFGRGMYASQQLEGAPGDRSEESERGQGGAGGPDVATLAVGDSADIRTMHGDRYELTVDDVRYYEEITGTAYGDDRKDNPVFVTEPEDYLFAAVDVTITNTGSDAISRLGFARHVGADGEVSEGKDVKESGDGTFHEVVPEDVGSDAPGEDLLPATGTIPPDTTERAVGVVAVSEPDGYLYGSGNETWRIELPDRE</sequence>
<accession>A0A543NNA6</accession>
<reference evidence="2 3" key="1">
    <citation type="submission" date="2019-06" db="EMBL/GenBank/DDBJ databases">
        <title>Sequencing the genomes of 1000 actinobacteria strains.</title>
        <authorList>
            <person name="Klenk H.-P."/>
        </authorList>
    </citation>
    <scope>NUCLEOTIDE SEQUENCE [LARGE SCALE GENOMIC DNA]</scope>
    <source>
        <strain evidence="2 3">DSM 45015</strain>
    </source>
</reference>
<comment type="caution">
    <text evidence="2">The sequence shown here is derived from an EMBL/GenBank/DDBJ whole genome shotgun (WGS) entry which is preliminary data.</text>
</comment>
<name>A0A543NNA6_9ACTN</name>